<gene>
    <name evidence="1" type="ORF">GCM10010517_75390</name>
</gene>
<proteinExistence type="predicted"/>
<evidence type="ECO:0000313" key="2">
    <source>
        <dbReference type="Proteomes" id="UP001500831"/>
    </source>
</evidence>
<evidence type="ECO:0008006" key="3">
    <source>
        <dbReference type="Google" id="ProtNLM"/>
    </source>
</evidence>
<dbReference type="Proteomes" id="UP001500831">
    <property type="component" value="Unassembled WGS sequence"/>
</dbReference>
<evidence type="ECO:0000313" key="1">
    <source>
        <dbReference type="EMBL" id="GAA2908934.1"/>
    </source>
</evidence>
<dbReference type="EMBL" id="BAAAVI010000097">
    <property type="protein sequence ID" value="GAA2908934.1"/>
    <property type="molecule type" value="Genomic_DNA"/>
</dbReference>
<name>A0ABP6ITG7_9ACTN</name>
<organism evidence="1 2">
    <name type="scientific">Streptosporangium fragile</name>
    <dbReference type="NCBI Taxonomy" id="46186"/>
    <lineage>
        <taxon>Bacteria</taxon>
        <taxon>Bacillati</taxon>
        <taxon>Actinomycetota</taxon>
        <taxon>Actinomycetes</taxon>
        <taxon>Streptosporangiales</taxon>
        <taxon>Streptosporangiaceae</taxon>
        <taxon>Streptosporangium</taxon>
    </lineage>
</organism>
<comment type="caution">
    <text evidence="1">The sequence shown here is derived from an EMBL/GenBank/DDBJ whole genome shotgun (WGS) entry which is preliminary data.</text>
</comment>
<accession>A0ABP6ITG7</accession>
<protein>
    <recommendedName>
        <fullName evidence="3">Transcriptional regulator</fullName>
    </recommendedName>
</protein>
<sequence>MLGSPHSTGNDLLVLHTLRCVGFAGLARVSGAAGLPAPEVESVLIDLAVAGLVTHAPGDFGGWGLTEAGRVAAAERICAELDTAGARTAVAGAYDDFLVLNPELLDLCTAWQMRSADGVATPNDHTDPAYDSRILDRFTDFHGRADAVCADLAAVLLRFRRYRVRLAHALTRARSGAVEYVTNDMESYHIVWFQLHEDLLATLGIPRY</sequence>
<reference evidence="2" key="1">
    <citation type="journal article" date="2019" name="Int. J. Syst. Evol. Microbiol.">
        <title>The Global Catalogue of Microorganisms (GCM) 10K type strain sequencing project: providing services to taxonomists for standard genome sequencing and annotation.</title>
        <authorList>
            <consortium name="The Broad Institute Genomics Platform"/>
            <consortium name="The Broad Institute Genome Sequencing Center for Infectious Disease"/>
            <person name="Wu L."/>
            <person name="Ma J."/>
        </authorList>
    </citation>
    <scope>NUCLEOTIDE SEQUENCE [LARGE SCALE GENOMIC DNA]</scope>
    <source>
        <strain evidence="2">JCM 6242</strain>
    </source>
</reference>
<keyword evidence="2" id="KW-1185">Reference proteome</keyword>